<accession>A0A2V5I6L2</accession>
<dbReference type="EMBL" id="KZ825527">
    <property type="protein sequence ID" value="PYI29703.1"/>
    <property type="molecule type" value="Genomic_DNA"/>
</dbReference>
<proteinExistence type="predicted"/>
<organism evidence="1 2">
    <name type="scientific">Aspergillus indologenus CBS 114.80</name>
    <dbReference type="NCBI Taxonomy" id="1450541"/>
    <lineage>
        <taxon>Eukaryota</taxon>
        <taxon>Fungi</taxon>
        <taxon>Dikarya</taxon>
        <taxon>Ascomycota</taxon>
        <taxon>Pezizomycotina</taxon>
        <taxon>Eurotiomycetes</taxon>
        <taxon>Eurotiomycetidae</taxon>
        <taxon>Eurotiales</taxon>
        <taxon>Aspergillaceae</taxon>
        <taxon>Aspergillus</taxon>
        <taxon>Aspergillus subgen. Circumdati</taxon>
    </lineage>
</organism>
<evidence type="ECO:0000313" key="2">
    <source>
        <dbReference type="Proteomes" id="UP000248817"/>
    </source>
</evidence>
<gene>
    <name evidence="1" type="ORF">BP00DRAFT_427206</name>
</gene>
<reference evidence="1 2" key="1">
    <citation type="submission" date="2018-02" db="EMBL/GenBank/DDBJ databases">
        <title>The genomes of Aspergillus section Nigri reveals drivers in fungal speciation.</title>
        <authorList>
            <consortium name="DOE Joint Genome Institute"/>
            <person name="Vesth T.C."/>
            <person name="Nybo J."/>
            <person name="Theobald S."/>
            <person name="Brandl J."/>
            <person name="Frisvad J.C."/>
            <person name="Nielsen K.F."/>
            <person name="Lyhne E.K."/>
            <person name="Kogle M.E."/>
            <person name="Kuo A."/>
            <person name="Riley R."/>
            <person name="Clum A."/>
            <person name="Nolan M."/>
            <person name="Lipzen A."/>
            <person name="Salamov A."/>
            <person name="Henrissat B."/>
            <person name="Wiebenga A."/>
            <person name="De vries R.P."/>
            <person name="Grigoriev I.V."/>
            <person name="Mortensen U.H."/>
            <person name="Andersen M.R."/>
            <person name="Baker S.E."/>
        </authorList>
    </citation>
    <scope>NUCLEOTIDE SEQUENCE [LARGE SCALE GENOMIC DNA]</scope>
    <source>
        <strain evidence="1 2">CBS 114.80</strain>
    </source>
</reference>
<keyword evidence="2" id="KW-1185">Reference proteome</keyword>
<name>A0A2V5I6L2_9EURO</name>
<sequence length="162" mass="18340">MIVRRAWTAPGRRVDRGQTPQAQLPPSMTPCSFDATNYASVSNRPCGSGWFASEMMPTWCFARLLDSNRWGKEFWIRRVRRNSGKRNSLARSEGPIWNFSVRFGVCVLADQFESAVLDRVFETFPARPSVELVTGLAVKGSERRKAAESLVWPGFCVVSRTY</sequence>
<protein>
    <submittedName>
        <fullName evidence="1">Uncharacterized protein</fullName>
    </submittedName>
</protein>
<evidence type="ECO:0000313" key="1">
    <source>
        <dbReference type="EMBL" id="PYI29703.1"/>
    </source>
</evidence>
<dbReference type="Proteomes" id="UP000248817">
    <property type="component" value="Unassembled WGS sequence"/>
</dbReference>
<dbReference type="AlphaFoldDB" id="A0A2V5I6L2"/>